<accession>A0A0M3I339</accession>
<name>A0A0M3I339_ASCLU</name>
<organism evidence="1 2">
    <name type="scientific">Ascaris lumbricoides</name>
    <name type="common">Giant roundworm</name>
    <dbReference type="NCBI Taxonomy" id="6252"/>
    <lineage>
        <taxon>Eukaryota</taxon>
        <taxon>Metazoa</taxon>
        <taxon>Ecdysozoa</taxon>
        <taxon>Nematoda</taxon>
        <taxon>Chromadorea</taxon>
        <taxon>Rhabditida</taxon>
        <taxon>Spirurina</taxon>
        <taxon>Ascaridomorpha</taxon>
        <taxon>Ascaridoidea</taxon>
        <taxon>Ascarididae</taxon>
        <taxon>Ascaris</taxon>
    </lineage>
</organism>
<evidence type="ECO:0000313" key="2">
    <source>
        <dbReference type="WBParaSite" id="ALUE_0001100701-mRNA-1"/>
    </source>
</evidence>
<reference evidence="2" key="1">
    <citation type="submission" date="2017-02" db="UniProtKB">
        <authorList>
            <consortium name="WormBaseParasite"/>
        </authorList>
    </citation>
    <scope>IDENTIFICATION</scope>
</reference>
<dbReference type="Proteomes" id="UP000036681">
    <property type="component" value="Unplaced"/>
</dbReference>
<protein>
    <submittedName>
        <fullName evidence="2">Thioredoxin-like_fold domain-containing protein</fullName>
    </submittedName>
</protein>
<dbReference type="WBParaSite" id="ALUE_0001100701-mRNA-1">
    <property type="protein sequence ID" value="ALUE_0001100701-mRNA-1"/>
    <property type="gene ID" value="ALUE_0001100701"/>
</dbReference>
<evidence type="ECO:0000313" key="1">
    <source>
        <dbReference type="Proteomes" id="UP000036681"/>
    </source>
</evidence>
<proteinExistence type="predicted"/>
<sequence length="79" mass="8666">MLCEMKQVSCGTSTRMKTVGAFVRTPVLSLYDHFGVRSVPDVLLAVCVLLGQQSASLVAVAAEQFRRKVAIWSLTLQPR</sequence>
<keyword evidence="1" id="KW-1185">Reference proteome</keyword>
<dbReference type="AlphaFoldDB" id="A0A0M3I339"/>